<gene>
    <name evidence="1" type="ORF">F6J89_26555</name>
</gene>
<comment type="caution">
    <text evidence="1">The sequence shown here is derived from an EMBL/GenBank/DDBJ whole genome shotgun (WGS) entry which is preliminary data.</text>
</comment>
<accession>A0A6B3NLL5</accession>
<organism evidence="1">
    <name type="scientific">Symploca sp. SIO1C4</name>
    <dbReference type="NCBI Taxonomy" id="2607765"/>
    <lineage>
        <taxon>Bacteria</taxon>
        <taxon>Bacillati</taxon>
        <taxon>Cyanobacteriota</taxon>
        <taxon>Cyanophyceae</taxon>
        <taxon>Coleofasciculales</taxon>
        <taxon>Coleofasciculaceae</taxon>
        <taxon>Symploca</taxon>
    </lineage>
</organism>
<reference evidence="1" key="1">
    <citation type="submission" date="2019-11" db="EMBL/GenBank/DDBJ databases">
        <title>Genomic insights into an expanded diversity of filamentous marine cyanobacteria reveals the extraordinary biosynthetic potential of Moorea and Okeania.</title>
        <authorList>
            <person name="Ferreira Leao T."/>
            <person name="Wang M."/>
            <person name="Moss N."/>
            <person name="Da Silva R."/>
            <person name="Sanders J."/>
            <person name="Nurk S."/>
            <person name="Gurevich A."/>
            <person name="Humphrey G."/>
            <person name="Reher R."/>
            <person name="Zhu Q."/>
            <person name="Belda-Ferre P."/>
            <person name="Glukhov E."/>
            <person name="Rex R."/>
            <person name="Dorrestein P.C."/>
            <person name="Knight R."/>
            <person name="Pevzner P."/>
            <person name="Gerwick W.H."/>
            <person name="Gerwick L."/>
        </authorList>
    </citation>
    <scope>NUCLEOTIDE SEQUENCE</scope>
    <source>
        <strain evidence="1">SIO1C4</strain>
    </source>
</reference>
<name>A0A6B3NLL5_9CYAN</name>
<proteinExistence type="predicted"/>
<dbReference type="EMBL" id="JAAHFQ010000716">
    <property type="protein sequence ID" value="NER31084.1"/>
    <property type="molecule type" value="Genomic_DNA"/>
</dbReference>
<protein>
    <submittedName>
        <fullName evidence="1">Uncharacterized protein</fullName>
    </submittedName>
</protein>
<dbReference type="AlphaFoldDB" id="A0A6B3NLL5"/>
<sequence length="69" mass="7909">MQLLTTQTNQASCLQTTAFKGLQAGAWIHLEEVPSTFAHHEGLLLCQVSQWEWVMWIPEHGEHLLKIKI</sequence>
<evidence type="ECO:0000313" key="1">
    <source>
        <dbReference type="EMBL" id="NER31084.1"/>
    </source>
</evidence>